<evidence type="ECO:0000313" key="3">
    <source>
        <dbReference type="Proteomes" id="UP001501710"/>
    </source>
</evidence>
<dbReference type="Proteomes" id="UP001501710">
    <property type="component" value="Unassembled WGS sequence"/>
</dbReference>
<sequence length="79" mass="8292">MSPAPTPLSTSRYGSCASQCGAAALRRGALRLRRRTWVLMALTVSGIRSGHDIVPPWDGRDTSDAGEAGIPCGIGPTRQ</sequence>
<evidence type="ECO:0000313" key="2">
    <source>
        <dbReference type="EMBL" id="GAA4236999.1"/>
    </source>
</evidence>
<accession>A0ABP8CBC5</accession>
<comment type="caution">
    <text evidence="2">The sequence shown here is derived from an EMBL/GenBank/DDBJ whole genome shotgun (WGS) entry which is preliminary data.</text>
</comment>
<feature type="region of interest" description="Disordered" evidence="1">
    <location>
        <begin position="51"/>
        <end position="79"/>
    </location>
</feature>
<keyword evidence="3" id="KW-1185">Reference proteome</keyword>
<organism evidence="2 3">
    <name type="scientific">Actinomadura meridiana</name>
    <dbReference type="NCBI Taxonomy" id="559626"/>
    <lineage>
        <taxon>Bacteria</taxon>
        <taxon>Bacillati</taxon>
        <taxon>Actinomycetota</taxon>
        <taxon>Actinomycetes</taxon>
        <taxon>Streptosporangiales</taxon>
        <taxon>Thermomonosporaceae</taxon>
        <taxon>Actinomadura</taxon>
    </lineage>
</organism>
<proteinExistence type="predicted"/>
<protein>
    <submittedName>
        <fullName evidence="2">Uncharacterized protein</fullName>
    </submittedName>
</protein>
<dbReference type="EMBL" id="BAABAS010000016">
    <property type="protein sequence ID" value="GAA4236999.1"/>
    <property type="molecule type" value="Genomic_DNA"/>
</dbReference>
<evidence type="ECO:0000256" key="1">
    <source>
        <dbReference type="SAM" id="MobiDB-lite"/>
    </source>
</evidence>
<name>A0ABP8CBC5_9ACTN</name>
<reference evidence="3" key="1">
    <citation type="journal article" date="2019" name="Int. J. Syst. Evol. Microbiol.">
        <title>The Global Catalogue of Microorganisms (GCM) 10K type strain sequencing project: providing services to taxonomists for standard genome sequencing and annotation.</title>
        <authorList>
            <consortium name="The Broad Institute Genomics Platform"/>
            <consortium name="The Broad Institute Genome Sequencing Center for Infectious Disease"/>
            <person name="Wu L."/>
            <person name="Ma J."/>
        </authorList>
    </citation>
    <scope>NUCLEOTIDE SEQUENCE [LARGE SCALE GENOMIC DNA]</scope>
    <source>
        <strain evidence="3">JCM 17440</strain>
    </source>
</reference>
<gene>
    <name evidence="2" type="ORF">GCM10022254_47950</name>
</gene>